<feature type="transmembrane region" description="Helical" evidence="1">
    <location>
        <begin position="219"/>
        <end position="237"/>
    </location>
</feature>
<feature type="transmembrane region" description="Helical" evidence="1">
    <location>
        <begin position="15"/>
        <end position="32"/>
    </location>
</feature>
<sequence length="241" mass="26335">MAYNAELSSATSDGMLVWSLVITIFLGLYGNFRFREGDAAEAVISIGAATLILLISWATDYYRAVWIGGAMLGVSVMMYFTAHNEGLLQPLLFWTGAGLIFVSVMGYFAPVTLSSDTNSFVLGIAIIGAIMLVDVNLDRYMHSYELVLIFGLAVAGAALAVFTYGIHHAWYGLAMMYSALALALLGVYTKVVDPLFMAGFIILLDDLVGHSTVDPEPDLTPLWFLLGFVGASIYLVWRWRE</sequence>
<keyword evidence="1" id="KW-0812">Transmembrane</keyword>
<protein>
    <submittedName>
        <fullName evidence="2">Putative membrane protein</fullName>
    </submittedName>
</protein>
<dbReference type="GeneID" id="24797599"/>
<dbReference type="AlphaFoldDB" id="A0A0A7GGH3"/>
<evidence type="ECO:0000256" key="1">
    <source>
        <dbReference type="SAM" id="Phobius"/>
    </source>
</evidence>
<dbReference type="HOGENOM" id="CLU_1163853_0_0_2"/>
<dbReference type="KEGG" id="gac:GACE_1011"/>
<feature type="transmembrane region" description="Helical" evidence="1">
    <location>
        <begin position="119"/>
        <end position="137"/>
    </location>
</feature>
<dbReference type="EMBL" id="CP009552">
    <property type="protein sequence ID" value="AIY90056.1"/>
    <property type="molecule type" value="Genomic_DNA"/>
</dbReference>
<dbReference type="STRING" id="565033.GACE_1011"/>
<name>A0A0A7GGH3_GEOAI</name>
<evidence type="ECO:0000313" key="3">
    <source>
        <dbReference type="Proteomes" id="UP000030624"/>
    </source>
</evidence>
<feature type="transmembrane region" description="Helical" evidence="1">
    <location>
        <begin position="39"/>
        <end position="58"/>
    </location>
</feature>
<accession>A0A0A7GGH3</accession>
<feature type="transmembrane region" description="Helical" evidence="1">
    <location>
        <begin position="91"/>
        <end position="113"/>
    </location>
</feature>
<feature type="transmembrane region" description="Helical" evidence="1">
    <location>
        <begin position="144"/>
        <end position="164"/>
    </location>
</feature>
<keyword evidence="1" id="KW-0472">Membrane</keyword>
<feature type="transmembrane region" description="Helical" evidence="1">
    <location>
        <begin position="64"/>
        <end position="82"/>
    </location>
</feature>
<organism evidence="2 3">
    <name type="scientific">Geoglobus acetivorans</name>
    <dbReference type="NCBI Taxonomy" id="565033"/>
    <lineage>
        <taxon>Archaea</taxon>
        <taxon>Methanobacteriati</taxon>
        <taxon>Methanobacteriota</taxon>
        <taxon>Archaeoglobi</taxon>
        <taxon>Archaeoglobales</taxon>
        <taxon>Archaeoglobaceae</taxon>
        <taxon>Geoglobus</taxon>
    </lineage>
</organism>
<proteinExistence type="predicted"/>
<evidence type="ECO:0000313" key="2">
    <source>
        <dbReference type="EMBL" id="AIY90056.1"/>
    </source>
</evidence>
<keyword evidence="1" id="KW-1133">Transmembrane helix</keyword>
<gene>
    <name evidence="2" type="ORF">GACE_1011</name>
</gene>
<reference evidence="2 3" key="1">
    <citation type="journal article" date="2015" name="Appl. Environ. Microbiol.">
        <title>The Geoglobus acetivorans genome: Fe(III) reduction, acetate utilization, autotrophic growth, and degradation of aromatic compounds in a hyperthermophilic archaeon.</title>
        <authorList>
            <person name="Mardanov A.V."/>
            <person name="Slododkina G.B."/>
            <person name="Slobodkin A.I."/>
            <person name="Beletsky A.V."/>
            <person name="Gavrilov S.N."/>
            <person name="Kublanov I.V."/>
            <person name="Bonch-Osmolovskaya E.A."/>
            <person name="Skryabin K.G."/>
            <person name="Ravin N.V."/>
        </authorList>
    </citation>
    <scope>NUCLEOTIDE SEQUENCE [LARGE SCALE GENOMIC DNA]</scope>
    <source>
        <strain evidence="2 3">SBH6</strain>
    </source>
</reference>
<dbReference type="eggNOG" id="ENOG502N559">
    <property type="taxonomic scope" value="Archaea"/>
</dbReference>
<dbReference type="RefSeq" id="WP_048091694.1">
    <property type="nucleotide sequence ID" value="NZ_CP009552.1"/>
</dbReference>
<dbReference type="Proteomes" id="UP000030624">
    <property type="component" value="Chromosome"/>
</dbReference>